<gene>
    <name evidence="1" type="ORF">B0H17DRAFT_1126195</name>
</gene>
<evidence type="ECO:0000313" key="2">
    <source>
        <dbReference type="Proteomes" id="UP001221757"/>
    </source>
</evidence>
<accession>A0AAD7GUE3</accession>
<evidence type="ECO:0000313" key="1">
    <source>
        <dbReference type="EMBL" id="KAJ7705343.1"/>
    </source>
</evidence>
<protein>
    <submittedName>
        <fullName evidence="1">Uncharacterized protein</fullName>
    </submittedName>
</protein>
<dbReference type="AlphaFoldDB" id="A0AAD7GUE3"/>
<keyword evidence="2" id="KW-1185">Reference proteome</keyword>
<dbReference type="Proteomes" id="UP001221757">
    <property type="component" value="Unassembled WGS sequence"/>
</dbReference>
<name>A0AAD7GUE3_MYCRO</name>
<dbReference type="EMBL" id="JARKIE010000008">
    <property type="protein sequence ID" value="KAJ7705343.1"/>
    <property type="molecule type" value="Genomic_DNA"/>
</dbReference>
<proteinExistence type="predicted"/>
<reference evidence="1" key="1">
    <citation type="submission" date="2023-03" db="EMBL/GenBank/DDBJ databases">
        <title>Massive genome expansion in bonnet fungi (Mycena s.s.) driven by repeated elements and novel gene families across ecological guilds.</title>
        <authorList>
            <consortium name="Lawrence Berkeley National Laboratory"/>
            <person name="Harder C.B."/>
            <person name="Miyauchi S."/>
            <person name="Viragh M."/>
            <person name="Kuo A."/>
            <person name="Thoen E."/>
            <person name="Andreopoulos B."/>
            <person name="Lu D."/>
            <person name="Skrede I."/>
            <person name="Drula E."/>
            <person name="Henrissat B."/>
            <person name="Morin E."/>
            <person name="Kohler A."/>
            <person name="Barry K."/>
            <person name="LaButti K."/>
            <person name="Morin E."/>
            <person name="Salamov A."/>
            <person name="Lipzen A."/>
            <person name="Mereny Z."/>
            <person name="Hegedus B."/>
            <person name="Baldrian P."/>
            <person name="Stursova M."/>
            <person name="Weitz H."/>
            <person name="Taylor A."/>
            <person name="Grigoriev I.V."/>
            <person name="Nagy L.G."/>
            <person name="Martin F."/>
            <person name="Kauserud H."/>
        </authorList>
    </citation>
    <scope>NUCLEOTIDE SEQUENCE</scope>
    <source>
        <strain evidence="1">CBHHK067</strain>
    </source>
</reference>
<organism evidence="1 2">
    <name type="scientific">Mycena rosella</name>
    <name type="common">Pink bonnet</name>
    <name type="synonym">Agaricus rosellus</name>
    <dbReference type="NCBI Taxonomy" id="1033263"/>
    <lineage>
        <taxon>Eukaryota</taxon>
        <taxon>Fungi</taxon>
        <taxon>Dikarya</taxon>
        <taxon>Basidiomycota</taxon>
        <taxon>Agaricomycotina</taxon>
        <taxon>Agaricomycetes</taxon>
        <taxon>Agaricomycetidae</taxon>
        <taxon>Agaricales</taxon>
        <taxon>Marasmiineae</taxon>
        <taxon>Mycenaceae</taxon>
        <taxon>Mycena</taxon>
    </lineage>
</organism>
<sequence>MHGRVIRLCNCQCPRAQRAGLPYNVGNETTWDPATDGDTMGPFRTKHRYRPEFEPGTPAFKPTVFLQDAEKNYRWRPVKQPAECGVGGLLMLPELFLWKYSLFGTGERPGRNSVGRRMEVGTMELTTGPGPEYWAVPFQQLFWSFADLAPGMSEIDKREPPYDWDEDTERGFQQFLDMEGPNPRQSWTFPSPFVAYSGVVHQEILENLV</sequence>
<comment type="caution">
    <text evidence="1">The sequence shown here is derived from an EMBL/GenBank/DDBJ whole genome shotgun (WGS) entry which is preliminary data.</text>
</comment>